<sequence>MATNGRLQPPSLNRLPTEQDLHPSTENVGNLKISKDGSDLEAQVTREGRVNINFTHRSHKLSQHLHRKPPWAVPQREESRQDRTCEASVQHILGKYSGVPRLNIAIHIVGSRGDVQPFIAIGQVLTKPPYGHRVRICTHPVFKDFVEENGLEFFSIGGDPNSLMAYMVKNPGLLPGRESLKAGDVGKRRAEFAIILEGCWRSCIESGNGMGGDRKEALQSADAQVEEADRCFIADAIIANPPSYGHIHCAEKLGIPLHMMFTMPWSPTQYFPHPLASLQGNKSDPKIANYMSYMIMELLAWQGLGDVINGFRMKTLRLDAISPLWGHMLLSRLKVPFTYTWSSALIPKPQDWGPHINITGFSFLKAAPNYQPPEDLVKFLQAGPPPIYIGFGSIVVENPEALTKLIFGAVKRAGVRALVSKGWGGLGGGQAPEGIFLLGNCPHDWLFQYVSCVVHHGGAGTSAIGIAMGKPTIVVPFFGDQPFWGAMIYRAGAGPEPVPYKSLTEEKLAESITRALESDIQASVKEMSQKITNENGCEAAAASFNHSINYNRMRCPICPDQVAVWRIKNTNLRLSTLAIATLADNGLLGLSDLSLNRLQDWYVDEGATSAIAGFIASISDMVIKTWASTSTYLKDLSETLHSKPDLNPTQSIDLEQQISEPEMGILIGEIPPNPVQAAMAYPPQHLERVAYRMASETLPDTKNRSKHRKMHPWSPRMQVSYVSKLASRRKKTKKKHGKAYEITIETGQFVYSLTRTGLHAPVALFYNVANGFHNAPNFVLHDRTVRRRNNITGFQSGVKVAAKGFVLNLYDGFTGVVTHPYRDTKKEGAIGFGKGVVRGFGGLLLKTMAAVFGLPGYTLKGIEKQIEKRADKDLKAQIIEVRLKQGMAAFRRTTEEDRQEIIKRWKELVA</sequence>
<dbReference type="OrthoDB" id="5835829at2759"/>
<dbReference type="InParanoid" id="A0A0C3DKU9"/>
<dbReference type="InterPro" id="IPR050426">
    <property type="entry name" value="Glycosyltransferase_28"/>
</dbReference>
<dbReference type="InterPro" id="IPR010610">
    <property type="entry name" value="EryCIII-like_C"/>
</dbReference>
<feature type="domain" description="Erythromycin biosynthesis protein CIII-like C-terminal" evidence="4">
    <location>
        <begin position="430"/>
        <end position="538"/>
    </location>
</feature>
<name>A0A0C3DKU9_OIDMZ</name>
<dbReference type="PANTHER" id="PTHR48050:SF13">
    <property type="entry name" value="STEROL 3-BETA-GLUCOSYLTRANSFERASE UGT80A2"/>
    <property type="match status" value="1"/>
</dbReference>
<feature type="compositionally biased region" description="Polar residues" evidence="2">
    <location>
        <begin position="1"/>
        <end position="16"/>
    </location>
</feature>
<dbReference type="CDD" id="cd03784">
    <property type="entry name" value="GT1_Gtf-like"/>
    <property type="match status" value="1"/>
</dbReference>
<evidence type="ECO:0000313" key="6">
    <source>
        <dbReference type="Proteomes" id="UP000054321"/>
    </source>
</evidence>
<dbReference type="HOGENOM" id="CLU_000537_1_1_1"/>
<dbReference type="STRING" id="913774.A0A0C3DKU9"/>
<dbReference type="Pfam" id="PF06722">
    <property type="entry name" value="EryCIII-like_C"/>
    <property type="match status" value="1"/>
</dbReference>
<feature type="region of interest" description="Disordered" evidence="2">
    <location>
        <begin position="1"/>
        <end position="33"/>
    </location>
</feature>
<reference evidence="6" key="2">
    <citation type="submission" date="2015-01" db="EMBL/GenBank/DDBJ databases">
        <title>Evolutionary Origins and Diversification of the Mycorrhizal Mutualists.</title>
        <authorList>
            <consortium name="DOE Joint Genome Institute"/>
            <consortium name="Mycorrhizal Genomics Consortium"/>
            <person name="Kohler A."/>
            <person name="Kuo A."/>
            <person name="Nagy L.G."/>
            <person name="Floudas D."/>
            <person name="Copeland A."/>
            <person name="Barry K.W."/>
            <person name="Cichocki N."/>
            <person name="Veneault-Fourrey C."/>
            <person name="LaButti K."/>
            <person name="Lindquist E.A."/>
            <person name="Lipzen A."/>
            <person name="Lundell T."/>
            <person name="Morin E."/>
            <person name="Murat C."/>
            <person name="Riley R."/>
            <person name="Ohm R."/>
            <person name="Sun H."/>
            <person name="Tunlid A."/>
            <person name="Henrissat B."/>
            <person name="Grigoriev I.V."/>
            <person name="Hibbett D.S."/>
            <person name="Martin F."/>
        </authorList>
    </citation>
    <scope>NUCLEOTIDE SEQUENCE [LARGE SCALE GENOMIC DNA]</scope>
    <source>
        <strain evidence="6">Zn</strain>
    </source>
</reference>
<dbReference type="GO" id="GO:0005975">
    <property type="term" value="P:carbohydrate metabolic process"/>
    <property type="evidence" value="ECO:0007669"/>
    <property type="project" value="InterPro"/>
</dbReference>
<dbReference type="SUPFAM" id="SSF53756">
    <property type="entry name" value="UDP-Glycosyltransferase/glycogen phosphorylase"/>
    <property type="match status" value="1"/>
</dbReference>
<dbReference type="InterPro" id="IPR002213">
    <property type="entry name" value="UDP_glucos_trans"/>
</dbReference>
<evidence type="ECO:0000259" key="3">
    <source>
        <dbReference type="Pfam" id="PF03033"/>
    </source>
</evidence>
<reference evidence="5 6" key="1">
    <citation type="submission" date="2014-04" db="EMBL/GenBank/DDBJ databases">
        <authorList>
            <consortium name="DOE Joint Genome Institute"/>
            <person name="Kuo A."/>
            <person name="Martino E."/>
            <person name="Perotto S."/>
            <person name="Kohler A."/>
            <person name="Nagy L.G."/>
            <person name="Floudas D."/>
            <person name="Copeland A."/>
            <person name="Barry K.W."/>
            <person name="Cichocki N."/>
            <person name="Veneault-Fourrey C."/>
            <person name="LaButti K."/>
            <person name="Lindquist E.A."/>
            <person name="Lipzen A."/>
            <person name="Lundell T."/>
            <person name="Morin E."/>
            <person name="Murat C."/>
            <person name="Sun H."/>
            <person name="Tunlid A."/>
            <person name="Henrissat B."/>
            <person name="Grigoriev I.V."/>
            <person name="Hibbett D.S."/>
            <person name="Martin F."/>
            <person name="Nordberg H.P."/>
            <person name="Cantor M.N."/>
            <person name="Hua S.X."/>
        </authorList>
    </citation>
    <scope>NUCLEOTIDE SEQUENCE [LARGE SCALE GENOMIC DNA]</scope>
    <source>
        <strain evidence="5 6">Zn</strain>
    </source>
</reference>
<dbReference type="EMBL" id="KN832874">
    <property type="protein sequence ID" value="KIN02608.1"/>
    <property type="molecule type" value="Genomic_DNA"/>
</dbReference>
<dbReference type="Gene3D" id="3.40.50.2000">
    <property type="entry name" value="Glycogen Phosphorylase B"/>
    <property type="match status" value="2"/>
</dbReference>
<proteinExistence type="predicted"/>
<dbReference type="FunFam" id="3.40.50.2000:FF:000009">
    <property type="entry name" value="Sterol 3-beta-glucosyltransferase UGT80A2"/>
    <property type="match status" value="1"/>
</dbReference>
<evidence type="ECO:0000256" key="1">
    <source>
        <dbReference type="ARBA" id="ARBA00022679"/>
    </source>
</evidence>
<feature type="region of interest" description="Disordered" evidence="2">
    <location>
        <begin position="61"/>
        <end position="80"/>
    </location>
</feature>
<dbReference type="GO" id="GO:0016906">
    <property type="term" value="F:sterol 3-beta-glucosyltransferase activity"/>
    <property type="evidence" value="ECO:0007669"/>
    <property type="project" value="UniProtKB-ARBA"/>
</dbReference>
<dbReference type="Pfam" id="PF03033">
    <property type="entry name" value="Glyco_transf_28"/>
    <property type="match status" value="1"/>
</dbReference>
<organism evidence="5 6">
    <name type="scientific">Oidiodendron maius (strain Zn)</name>
    <dbReference type="NCBI Taxonomy" id="913774"/>
    <lineage>
        <taxon>Eukaryota</taxon>
        <taxon>Fungi</taxon>
        <taxon>Dikarya</taxon>
        <taxon>Ascomycota</taxon>
        <taxon>Pezizomycotina</taxon>
        <taxon>Leotiomycetes</taxon>
        <taxon>Leotiomycetes incertae sedis</taxon>
        <taxon>Myxotrichaceae</taxon>
        <taxon>Oidiodendron</taxon>
    </lineage>
</organism>
<protein>
    <submittedName>
        <fullName evidence="5">Glycosyltransferase family 1 protein</fullName>
    </submittedName>
</protein>
<dbReference type="FunFam" id="3.40.50.2000:FF:000100">
    <property type="entry name" value="Glycosyltransferase family 1 protein"/>
    <property type="match status" value="1"/>
</dbReference>
<accession>A0A0C3DKU9</accession>
<evidence type="ECO:0000313" key="5">
    <source>
        <dbReference type="EMBL" id="KIN02608.1"/>
    </source>
</evidence>
<feature type="domain" description="Glycosyltransferase family 28 N-terminal" evidence="3">
    <location>
        <begin position="104"/>
        <end position="162"/>
    </location>
</feature>
<dbReference type="Proteomes" id="UP000054321">
    <property type="component" value="Unassembled WGS sequence"/>
</dbReference>
<evidence type="ECO:0000256" key="2">
    <source>
        <dbReference type="SAM" id="MobiDB-lite"/>
    </source>
</evidence>
<dbReference type="AlphaFoldDB" id="A0A0C3DKU9"/>
<dbReference type="InterPro" id="IPR004276">
    <property type="entry name" value="GlycoTrans_28_N"/>
</dbReference>
<dbReference type="PANTHER" id="PTHR48050">
    <property type="entry name" value="STEROL 3-BETA-GLUCOSYLTRANSFERASE"/>
    <property type="match status" value="1"/>
</dbReference>
<gene>
    <name evidence="5" type="ORF">OIDMADRAFT_102721</name>
</gene>
<evidence type="ECO:0000259" key="4">
    <source>
        <dbReference type="Pfam" id="PF06722"/>
    </source>
</evidence>
<keyword evidence="6" id="KW-1185">Reference proteome</keyword>
<keyword evidence="1 5" id="KW-0808">Transferase</keyword>